<reference evidence="1 2" key="1">
    <citation type="submission" date="2019-02" db="EMBL/GenBank/DDBJ databases">
        <title>Deep-cultivation of Planctomycetes and their phenomic and genomic characterization uncovers novel biology.</title>
        <authorList>
            <person name="Wiegand S."/>
            <person name="Jogler M."/>
            <person name="Boedeker C."/>
            <person name="Pinto D."/>
            <person name="Vollmers J."/>
            <person name="Rivas-Marin E."/>
            <person name="Kohn T."/>
            <person name="Peeters S.H."/>
            <person name="Heuer A."/>
            <person name="Rast P."/>
            <person name="Oberbeckmann S."/>
            <person name="Bunk B."/>
            <person name="Jeske O."/>
            <person name="Meyerdierks A."/>
            <person name="Storesund J.E."/>
            <person name="Kallscheuer N."/>
            <person name="Luecker S."/>
            <person name="Lage O.M."/>
            <person name="Pohl T."/>
            <person name="Merkel B.J."/>
            <person name="Hornburger P."/>
            <person name="Mueller R.-W."/>
            <person name="Bruemmer F."/>
            <person name="Labrenz M."/>
            <person name="Spormann A.M."/>
            <person name="Op Den Camp H."/>
            <person name="Overmann J."/>
            <person name="Amann R."/>
            <person name="Jetten M.S.M."/>
            <person name="Mascher T."/>
            <person name="Medema M.H."/>
            <person name="Devos D.P."/>
            <person name="Kaster A.-K."/>
            <person name="Ovreas L."/>
            <person name="Rohde M."/>
            <person name="Galperin M.Y."/>
            <person name="Jogler C."/>
        </authorList>
    </citation>
    <scope>NUCLEOTIDE SEQUENCE [LARGE SCALE GENOMIC DNA]</scope>
    <source>
        <strain evidence="1 2">Pla52n</strain>
    </source>
</reference>
<dbReference type="EMBL" id="SJPN01000004">
    <property type="protein sequence ID" value="TWU02815.1"/>
    <property type="molecule type" value="Genomic_DNA"/>
</dbReference>
<keyword evidence="2" id="KW-1185">Reference proteome</keyword>
<dbReference type="Proteomes" id="UP000320176">
    <property type="component" value="Unassembled WGS sequence"/>
</dbReference>
<evidence type="ECO:0000313" key="1">
    <source>
        <dbReference type="EMBL" id="TWU02815.1"/>
    </source>
</evidence>
<evidence type="ECO:0000313" key="2">
    <source>
        <dbReference type="Proteomes" id="UP000320176"/>
    </source>
</evidence>
<sequence>MPPSTGSFWKGQVGCRHCIDEPDAVGGEIEFVSVTVHRAGGHLKDDWLASPRAHFGRGLIIGRKMDVVARLSSTPDTECPWLARIRKPSSLKAKRFLSLLATTSWISSSESDLPRAFALVMMIVAASSQYISMPSATMKAP</sequence>
<proteinExistence type="predicted"/>
<protein>
    <submittedName>
        <fullName evidence="1">Uncharacterized protein</fullName>
    </submittedName>
</protein>
<gene>
    <name evidence="1" type="ORF">Pla52n_38750</name>
</gene>
<name>A0A5C6AS47_9BACT</name>
<dbReference type="AlphaFoldDB" id="A0A5C6AS47"/>
<accession>A0A5C6AS47</accession>
<comment type="caution">
    <text evidence="1">The sequence shown here is derived from an EMBL/GenBank/DDBJ whole genome shotgun (WGS) entry which is preliminary data.</text>
</comment>
<organism evidence="1 2">
    <name type="scientific">Stieleria varia</name>
    <dbReference type="NCBI Taxonomy" id="2528005"/>
    <lineage>
        <taxon>Bacteria</taxon>
        <taxon>Pseudomonadati</taxon>
        <taxon>Planctomycetota</taxon>
        <taxon>Planctomycetia</taxon>
        <taxon>Pirellulales</taxon>
        <taxon>Pirellulaceae</taxon>
        <taxon>Stieleria</taxon>
    </lineage>
</organism>